<keyword evidence="11 19" id="KW-0460">Magnesium</keyword>
<dbReference type="HAMAP" id="MF_00719">
    <property type="entry name" value="CobS"/>
    <property type="match status" value="1"/>
</dbReference>
<protein>
    <recommendedName>
        <fullName evidence="6 19">Adenosylcobinamide-GDP ribazoletransferase</fullName>
        <ecNumber evidence="5 19">2.7.8.26</ecNumber>
    </recommendedName>
    <alternativeName>
        <fullName evidence="16 19">Cobalamin synthase</fullName>
    </alternativeName>
    <alternativeName>
        <fullName evidence="15 19">Cobalamin-5'-phosphate synthase</fullName>
    </alternativeName>
</protein>
<comment type="function">
    <text evidence="14 19">Joins adenosylcobinamide-GDP and alpha-ribazole to generate adenosylcobalamin (Ado-cobalamin). Also synthesizes adenosylcobalamin 5'-phosphate from adenosylcobinamide-GDP and alpha-ribazole 5'-phosphate.</text>
</comment>
<feature type="transmembrane region" description="Helical" evidence="19">
    <location>
        <begin position="33"/>
        <end position="56"/>
    </location>
</feature>
<comment type="cofactor">
    <cofactor evidence="1 19">
        <name>Mg(2+)</name>
        <dbReference type="ChEBI" id="CHEBI:18420"/>
    </cofactor>
</comment>
<dbReference type="GO" id="GO:0009236">
    <property type="term" value="P:cobalamin biosynthetic process"/>
    <property type="evidence" value="ECO:0007669"/>
    <property type="project" value="UniProtKB-UniRule"/>
</dbReference>
<organism evidence="20">
    <name type="scientific">Halomonas campaniensis</name>
    <dbReference type="NCBI Taxonomy" id="213554"/>
    <lineage>
        <taxon>Bacteria</taxon>
        <taxon>Pseudomonadati</taxon>
        <taxon>Pseudomonadota</taxon>
        <taxon>Gammaproteobacteria</taxon>
        <taxon>Oceanospirillales</taxon>
        <taxon>Halomonadaceae</taxon>
        <taxon>Halomonas</taxon>
    </lineage>
</organism>
<feature type="transmembrane region" description="Helical" evidence="19">
    <location>
        <begin position="63"/>
        <end position="83"/>
    </location>
</feature>
<evidence type="ECO:0000256" key="7">
    <source>
        <dbReference type="ARBA" id="ARBA00022475"/>
    </source>
</evidence>
<dbReference type="UniPathway" id="UPA00148">
    <property type="reaction ID" value="UER00238"/>
</dbReference>
<comment type="pathway">
    <text evidence="3 19">Cofactor biosynthesis; adenosylcobalamin biosynthesis; adenosylcobalamin from cob(II)yrinate a,c-diamide: step 7/7.</text>
</comment>
<keyword evidence="12 19" id="KW-1133">Transmembrane helix</keyword>
<comment type="similarity">
    <text evidence="4 19">Belongs to the CobS family.</text>
</comment>
<dbReference type="PANTHER" id="PTHR34148">
    <property type="entry name" value="ADENOSYLCOBINAMIDE-GDP RIBAZOLETRANSFERASE"/>
    <property type="match status" value="1"/>
</dbReference>
<accession>A0A3D0KG45</accession>
<evidence type="ECO:0000256" key="15">
    <source>
        <dbReference type="ARBA" id="ARBA00032605"/>
    </source>
</evidence>
<dbReference type="NCBIfam" id="TIGR00317">
    <property type="entry name" value="cobS"/>
    <property type="match status" value="1"/>
</dbReference>
<evidence type="ECO:0000256" key="13">
    <source>
        <dbReference type="ARBA" id="ARBA00023136"/>
    </source>
</evidence>
<dbReference type="EC" id="2.7.8.26" evidence="5 19"/>
<sequence length="258" mass="28027">MKNALFGLILALQFLTRIPLPIACPWTPATRRWAIRAYPLVGLLIGSVLALSALLLSFIASPAPITALLLLSLWVALSGGLHLDGVMDLADALGSNQPLERRWEIMKDAQIGSFGILALLFLLAWKGVLLWALLAYQAPLWWLVAVPALGRLAGVALLIFTPCAHGKGLAWSWQQSLSARDVGYALLPLVLLGAVSPAWFAWGLIIIVWVAIARRALLRLFNGINGDMVGATIEGGELWLLVLMWSWWQFATVSPPGI</sequence>
<comment type="catalytic activity">
    <reaction evidence="17 19">
        <text>alpha-ribazole + adenosylcob(III)inamide-GDP = adenosylcob(III)alamin + GMP + H(+)</text>
        <dbReference type="Rhea" id="RHEA:16049"/>
        <dbReference type="ChEBI" id="CHEBI:10329"/>
        <dbReference type="ChEBI" id="CHEBI:15378"/>
        <dbReference type="ChEBI" id="CHEBI:18408"/>
        <dbReference type="ChEBI" id="CHEBI:58115"/>
        <dbReference type="ChEBI" id="CHEBI:60487"/>
        <dbReference type="EC" id="2.7.8.26"/>
    </reaction>
</comment>
<evidence type="ECO:0000313" key="20">
    <source>
        <dbReference type="EMBL" id="HCA02456.1"/>
    </source>
</evidence>
<dbReference type="InterPro" id="IPR003805">
    <property type="entry name" value="CobS"/>
</dbReference>
<dbReference type="PANTHER" id="PTHR34148:SF1">
    <property type="entry name" value="ADENOSYLCOBINAMIDE-GDP RIBAZOLETRANSFERASE"/>
    <property type="match status" value="1"/>
</dbReference>
<evidence type="ECO:0000256" key="16">
    <source>
        <dbReference type="ARBA" id="ARBA00032853"/>
    </source>
</evidence>
<evidence type="ECO:0000256" key="3">
    <source>
        <dbReference type="ARBA" id="ARBA00004663"/>
    </source>
</evidence>
<comment type="caution">
    <text evidence="20">The sequence shown here is derived from an EMBL/GenBank/DDBJ whole genome shotgun (WGS) entry which is preliminary data.</text>
</comment>
<evidence type="ECO:0000256" key="19">
    <source>
        <dbReference type="HAMAP-Rule" id="MF_00719"/>
    </source>
</evidence>
<keyword evidence="10 19" id="KW-0812">Transmembrane</keyword>
<evidence type="ECO:0000256" key="12">
    <source>
        <dbReference type="ARBA" id="ARBA00022989"/>
    </source>
</evidence>
<keyword evidence="13 19" id="KW-0472">Membrane</keyword>
<evidence type="ECO:0000256" key="17">
    <source>
        <dbReference type="ARBA" id="ARBA00048623"/>
    </source>
</evidence>
<evidence type="ECO:0000256" key="6">
    <source>
        <dbReference type="ARBA" id="ARBA00015850"/>
    </source>
</evidence>
<keyword evidence="7 19" id="KW-1003">Cell membrane</keyword>
<feature type="transmembrane region" description="Helical" evidence="19">
    <location>
        <begin position="111"/>
        <end position="133"/>
    </location>
</feature>
<reference evidence="20" key="1">
    <citation type="journal article" date="2018" name="Nat. Biotechnol.">
        <title>A standardized bacterial taxonomy based on genome phylogeny substantially revises the tree of life.</title>
        <authorList>
            <person name="Parks D.H."/>
            <person name="Chuvochina M."/>
            <person name="Waite D.W."/>
            <person name="Rinke C."/>
            <person name="Skarshewski A."/>
            <person name="Chaumeil P.A."/>
            <person name="Hugenholtz P."/>
        </authorList>
    </citation>
    <scope>NUCLEOTIDE SEQUENCE [LARGE SCALE GENOMIC DNA]</scope>
    <source>
        <strain evidence="20">UBA11284</strain>
    </source>
</reference>
<evidence type="ECO:0000256" key="9">
    <source>
        <dbReference type="ARBA" id="ARBA00022679"/>
    </source>
</evidence>
<evidence type="ECO:0000256" key="2">
    <source>
        <dbReference type="ARBA" id="ARBA00004651"/>
    </source>
</evidence>
<comment type="catalytic activity">
    <reaction evidence="18 19">
        <text>alpha-ribazole 5'-phosphate + adenosylcob(III)inamide-GDP = adenosylcob(III)alamin 5'-phosphate + GMP + H(+)</text>
        <dbReference type="Rhea" id="RHEA:23560"/>
        <dbReference type="ChEBI" id="CHEBI:15378"/>
        <dbReference type="ChEBI" id="CHEBI:57918"/>
        <dbReference type="ChEBI" id="CHEBI:58115"/>
        <dbReference type="ChEBI" id="CHEBI:60487"/>
        <dbReference type="ChEBI" id="CHEBI:60493"/>
        <dbReference type="EC" id="2.7.8.26"/>
    </reaction>
</comment>
<evidence type="ECO:0000256" key="4">
    <source>
        <dbReference type="ARBA" id="ARBA00010561"/>
    </source>
</evidence>
<evidence type="ECO:0000256" key="11">
    <source>
        <dbReference type="ARBA" id="ARBA00022842"/>
    </source>
</evidence>
<evidence type="ECO:0000256" key="14">
    <source>
        <dbReference type="ARBA" id="ARBA00025228"/>
    </source>
</evidence>
<dbReference type="GO" id="GO:0008818">
    <property type="term" value="F:cobalamin 5'-phosphate synthase activity"/>
    <property type="evidence" value="ECO:0007669"/>
    <property type="project" value="UniProtKB-UniRule"/>
</dbReference>
<comment type="subcellular location">
    <subcellularLocation>
        <location evidence="2 19">Cell membrane</location>
        <topology evidence="2 19">Multi-pass membrane protein</topology>
    </subcellularLocation>
</comment>
<dbReference type="EMBL" id="DOTR01000049">
    <property type="protein sequence ID" value="HCA02456.1"/>
    <property type="molecule type" value="Genomic_DNA"/>
</dbReference>
<feature type="transmembrane region" description="Helical" evidence="19">
    <location>
        <begin position="140"/>
        <end position="162"/>
    </location>
</feature>
<dbReference type="GO" id="GO:0005886">
    <property type="term" value="C:plasma membrane"/>
    <property type="evidence" value="ECO:0007669"/>
    <property type="project" value="UniProtKB-SubCell"/>
</dbReference>
<keyword evidence="9 19" id="KW-0808">Transferase</keyword>
<feature type="transmembrane region" description="Helical" evidence="19">
    <location>
        <begin position="182"/>
        <end position="212"/>
    </location>
</feature>
<evidence type="ECO:0000256" key="1">
    <source>
        <dbReference type="ARBA" id="ARBA00001946"/>
    </source>
</evidence>
<dbReference type="AlphaFoldDB" id="A0A3D0KG45"/>
<evidence type="ECO:0000256" key="10">
    <source>
        <dbReference type="ARBA" id="ARBA00022692"/>
    </source>
</evidence>
<dbReference type="GO" id="GO:0051073">
    <property type="term" value="F:adenosylcobinamide-GDP ribazoletransferase activity"/>
    <property type="evidence" value="ECO:0007669"/>
    <property type="project" value="UniProtKB-UniRule"/>
</dbReference>
<dbReference type="Pfam" id="PF02654">
    <property type="entry name" value="CobS"/>
    <property type="match status" value="1"/>
</dbReference>
<proteinExistence type="inferred from homology"/>
<name>A0A3D0KG45_9GAMM</name>
<keyword evidence="8 19" id="KW-0169">Cobalamin biosynthesis</keyword>
<evidence type="ECO:0000256" key="8">
    <source>
        <dbReference type="ARBA" id="ARBA00022573"/>
    </source>
</evidence>
<evidence type="ECO:0000256" key="18">
    <source>
        <dbReference type="ARBA" id="ARBA00049504"/>
    </source>
</evidence>
<gene>
    <name evidence="19 20" type="primary">cobS</name>
    <name evidence="20" type="ORF">DEO68_09780</name>
</gene>
<evidence type="ECO:0000256" key="5">
    <source>
        <dbReference type="ARBA" id="ARBA00013200"/>
    </source>
</evidence>